<gene>
    <name evidence="2" type="ORF">P280DRAFT_471160</name>
</gene>
<feature type="compositionally biased region" description="Basic and acidic residues" evidence="1">
    <location>
        <begin position="70"/>
        <end position="89"/>
    </location>
</feature>
<sequence>MPLRPLRPNRSEKDLQRRNSTLDPAALFRRSDKARANKSTDALPYDRVAVSVDGGRPSSPASRGASWAEHGGDWHGDGDGHADENDENRPPSAVQQQQQQSTPTPTARHFNLMRFRHASDSQLSVKAREHAKQQHADEDVPPVPALPPNAAASMHHLAAVALRSR</sequence>
<evidence type="ECO:0000313" key="3">
    <source>
        <dbReference type="Proteomes" id="UP000799753"/>
    </source>
</evidence>
<dbReference type="AlphaFoldDB" id="A0A6A6RSI1"/>
<proteinExistence type="predicted"/>
<accession>A0A6A6RSI1</accession>
<feature type="compositionally biased region" description="Basic and acidic residues" evidence="1">
    <location>
        <begin position="126"/>
        <end position="138"/>
    </location>
</feature>
<organism evidence="2 3">
    <name type="scientific">Massarina eburnea CBS 473.64</name>
    <dbReference type="NCBI Taxonomy" id="1395130"/>
    <lineage>
        <taxon>Eukaryota</taxon>
        <taxon>Fungi</taxon>
        <taxon>Dikarya</taxon>
        <taxon>Ascomycota</taxon>
        <taxon>Pezizomycotina</taxon>
        <taxon>Dothideomycetes</taxon>
        <taxon>Pleosporomycetidae</taxon>
        <taxon>Pleosporales</taxon>
        <taxon>Massarineae</taxon>
        <taxon>Massarinaceae</taxon>
        <taxon>Massarina</taxon>
    </lineage>
</organism>
<protein>
    <submittedName>
        <fullName evidence="2">Uncharacterized protein</fullName>
    </submittedName>
</protein>
<evidence type="ECO:0000256" key="1">
    <source>
        <dbReference type="SAM" id="MobiDB-lite"/>
    </source>
</evidence>
<keyword evidence="3" id="KW-1185">Reference proteome</keyword>
<dbReference type="EMBL" id="MU006789">
    <property type="protein sequence ID" value="KAF2638559.1"/>
    <property type="molecule type" value="Genomic_DNA"/>
</dbReference>
<dbReference type="Proteomes" id="UP000799753">
    <property type="component" value="Unassembled WGS sequence"/>
</dbReference>
<reference evidence="2" key="1">
    <citation type="journal article" date="2020" name="Stud. Mycol.">
        <title>101 Dothideomycetes genomes: a test case for predicting lifestyles and emergence of pathogens.</title>
        <authorList>
            <person name="Haridas S."/>
            <person name="Albert R."/>
            <person name="Binder M."/>
            <person name="Bloem J."/>
            <person name="Labutti K."/>
            <person name="Salamov A."/>
            <person name="Andreopoulos B."/>
            <person name="Baker S."/>
            <person name="Barry K."/>
            <person name="Bills G."/>
            <person name="Bluhm B."/>
            <person name="Cannon C."/>
            <person name="Castanera R."/>
            <person name="Culley D."/>
            <person name="Daum C."/>
            <person name="Ezra D."/>
            <person name="Gonzalez J."/>
            <person name="Henrissat B."/>
            <person name="Kuo A."/>
            <person name="Liang C."/>
            <person name="Lipzen A."/>
            <person name="Lutzoni F."/>
            <person name="Magnuson J."/>
            <person name="Mondo S."/>
            <person name="Nolan M."/>
            <person name="Ohm R."/>
            <person name="Pangilinan J."/>
            <person name="Park H.-J."/>
            <person name="Ramirez L."/>
            <person name="Alfaro M."/>
            <person name="Sun H."/>
            <person name="Tritt A."/>
            <person name="Yoshinaga Y."/>
            <person name="Zwiers L.-H."/>
            <person name="Turgeon B."/>
            <person name="Goodwin S."/>
            <person name="Spatafora J."/>
            <person name="Crous P."/>
            <person name="Grigoriev I."/>
        </authorList>
    </citation>
    <scope>NUCLEOTIDE SEQUENCE</scope>
    <source>
        <strain evidence="2">CBS 473.64</strain>
    </source>
</reference>
<name>A0A6A6RSI1_9PLEO</name>
<evidence type="ECO:0000313" key="2">
    <source>
        <dbReference type="EMBL" id="KAF2638559.1"/>
    </source>
</evidence>
<dbReference type="OrthoDB" id="3945986at2759"/>
<feature type="region of interest" description="Disordered" evidence="1">
    <location>
        <begin position="1"/>
        <end position="146"/>
    </location>
</feature>